<comment type="caution">
    <text evidence="2">The sequence shown here is derived from an EMBL/GenBank/DDBJ whole genome shotgun (WGS) entry which is preliminary data.</text>
</comment>
<dbReference type="Proteomes" id="UP001472677">
    <property type="component" value="Unassembled WGS sequence"/>
</dbReference>
<protein>
    <submittedName>
        <fullName evidence="2">Uncharacterized protein</fullName>
    </submittedName>
</protein>
<organism evidence="2 3">
    <name type="scientific">Hibiscus sabdariffa</name>
    <name type="common">roselle</name>
    <dbReference type="NCBI Taxonomy" id="183260"/>
    <lineage>
        <taxon>Eukaryota</taxon>
        <taxon>Viridiplantae</taxon>
        <taxon>Streptophyta</taxon>
        <taxon>Embryophyta</taxon>
        <taxon>Tracheophyta</taxon>
        <taxon>Spermatophyta</taxon>
        <taxon>Magnoliopsida</taxon>
        <taxon>eudicotyledons</taxon>
        <taxon>Gunneridae</taxon>
        <taxon>Pentapetalae</taxon>
        <taxon>rosids</taxon>
        <taxon>malvids</taxon>
        <taxon>Malvales</taxon>
        <taxon>Malvaceae</taxon>
        <taxon>Malvoideae</taxon>
        <taxon>Hibiscus</taxon>
    </lineage>
</organism>
<keyword evidence="3" id="KW-1185">Reference proteome</keyword>
<proteinExistence type="predicted"/>
<reference evidence="2 3" key="1">
    <citation type="journal article" date="2024" name="G3 (Bethesda)">
        <title>Genome assembly of Hibiscus sabdariffa L. provides insights into metabolisms of medicinal natural products.</title>
        <authorList>
            <person name="Kim T."/>
        </authorList>
    </citation>
    <scope>NUCLEOTIDE SEQUENCE [LARGE SCALE GENOMIC DNA]</scope>
    <source>
        <strain evidence="2">TK-2024</strain>
        <tissue evidence="2">Old leaves</tissue>
    </source>
</reference>
<feature type="region of interest" description="Disordered" evidence="1">
    <location>
        <begin position="1"/>
        <end position="69"/>
    </location>
</feature>
<accession>A0ABR2EPB2</accession>
<evidence type="ECO:0000256" key="1">
    <source>
        <dbReference type="SAM" id="MobiDB-lite"/>
    </source>
</evidence>
<evidence type="ECO:0000313" key="3">
    <source>
        <dbReference type="Proteomes" id="UP001472677"/>
    </source>
</evidence>
<sequence>MISLKKQGQRRQHLEAMSMSTIGRGERKQSSPLNTTDNHAKMKHESKSRKLKEGGKQRNSRLSLSLPHTKPTKMIFHPLFKRGLVLSCRSQGKIFQWNTRVRALEQHTIEEKHEGKVN</sequence>
<dbReference type="EMBL" id="JBBPBM010000012">
    <property type="protein sequence ID" value="KAK8563224.1"/>
    <property type="molecule type" value="Genomic_DNA"/>
</dbReference>
<name>A0ABR2EPB2_9ROSI</name>
<evidence type="ECO:0000313" key="2">
    <source>
        <dbReference type="EMBL" id="KAK8563224.1"/>
    </source>
</evidence>
<gene>
    <name evidence="2" type="ORF">V6N12_011277</name>
</gene>